<gene>
    <name evidence="2" type="ORF">ODALV1_LOCUS22551</name>
</gene>
<comment type="caution">
    <text evidence="2">The sequence shown here is derived from an EMBL/GenBank/DDBJ whole genome shotgun (WGS) entry which is preliminary data.</text>
</comment>
<name>A0ABP1RIL6_9HEXA</name>
<protein>
    <submittedName>
        <fullName evidence="2">Uncharacterized protein</fullName>
    </submittedName>
</protein>
<evidence type="ECO:0000313" key="3">
    <source>
        <dbReference type="Proteomes" id="UP001642540"/>
    </source>
</evidence>
<keyword evidence="3" id="KW-1185">Reference proteome</keyword>
<evidence type="ECO:0000256" key="1">
    <source>
        <dbReference type="SAM" id="SignalP"/>
    </source>
</evidence>
<reference evidence="2 3" key="1">
    <citation type="submission" date="2024-08" db="EMBL/GenBank/DDBJ databases">
        <authorList>
            <person name="Cucini C."/>
            <person name="Frati F."/>
        </authorList>
    </citation>
    <scope>NUCLEOTIDE SEQUENCE [LARGE SCALE GENOMIC DNA]</scope>
</reference>
<sequence>MKIYMKILLVLGLAVYFTRADDCWWTGCQLRSWAVRGCDQYKRFQNGTQPCRSPSPQRAQGDMYNCCLIEGCGEEERVNDAGKGSNCTFVDNGGRLSREGSEGLILFLFLTIALCQFQCHTN</sequence>
<dbReference type="EMBL" id="CAXLJM020000075">
    <property type="protein sequence ID" value="CAL8128786.1"/>
    <property type="molecule type" value="Genomic_DNA"/>
</dbReference>
<proteinExistence type="predicted"/>
<feature type="chain" id="PRO_5045471116" evidence="1">
    <location>
        <begin position="21"/>
        <end position="122"/>
    </location>
</feature>
<evidence type="ECO:0000313" key="2">
    <source>
        <dbReference type="EMBL" id="CAL8128786.1"/>
    </source>
</evidence>
<organism evidence="2 3">
    <name type="scientific">Orchesella dallaii</name>
    <dbReference type="NCBI Taxonomy" id="48710"/>
    <lineage>
        <taxon>Eukaryota</taxon>
        <taxon>Metazoa</taxon>
        <taxon>Ecdysozoa</taxon>
        <taxon>Arthropoda</taxon>
        <taxon>Hexapoda</taxon>
        <taxon>Collembola</taxon>
        <taxon>Entomobryomorpha</taxon>
        <taxon>Entomobryoidea</taxon>
        <taxon>Orchesellidae</taxon>
        <taxon>Orchesellinae</taxon>
        <taxon>Orchesella</taxon>
    </lineage>
</organism>
<keyword evidence="1" id="KW-0732">Signal</keyword>
<dbReference type="Proteomes" id="UP001642540">
    <property type="component" value="Unassembled WGS sequence"/>
</dbReference>
<feature type="signal peptide" evidence="1">
    <location>
        <begin position="1"/>
        <end position="20"/>
    </location>
</feature>
<accession>A0ABP1RIL6</accession>